<sequence>MTHKKLKVRPYFTVEFDREDDGRWIAEIPKLPGVMTYGLTKKEALQKVYAIVLRTLADNVEQGNTPPPVTRLFDYGMARR</sequence>
<evidence type="ECO:0000313" key="2">
    <source>
        <dbReference type="Proteomes" id="UP000177392"/>
    </source>
</evidence>
<protein>
    <recommendedName>
        <fullName evidence="3">HicB-like antitoxin of toxin-antitoxin system domain-containing protein</fullName>
    </recommendedName>
</protein>
<gene>
    <name evidence="1" type="ORF">A2131_01625</name>
</gene>
<dbReference type="EMBL" id="MHQB01000001">
    <property type="protein sequence ID" value="OGZ94815.1"/>
    <property type="molecule type" value="Genomic_DNA"/>
</dbReference>
<comment type="caution">
    <text evidence="1">The sequence shown here is derived from an EMBL/GenBank/DDBJ whole genome shotgun (WGS) entry which is preliminary data.</text>
</comment>
<name>A0A1G2K609_9BACT</name>
<proteinExistence type="predicted"/>
<dbReference type="Proteomes" id="UP000177392">
    <property type="component" value="Unassembled WGS sequence"/>
</dbReference>
<evidence type="ECO:0008006" key="3">
    <source>
        <dbReference type="Google" id="ProtNLM"/>
    </source>
</evidence>
<dbReference type="InterPro" id="IPR035069">
    <property type="entry name" value="TTHA1013/TTHA0281-like"/>
</dbReference>
<dbReference type="SUPFAM" id="SSF143100">
    <property type="entry name" value="TTHA1013/TTHA0281-like"/>
    <property type="match status" value="1"/>
</dbReference>
<accession>A0A1G2K609</accession>
<evidence type="ECO:0000313" key="1">
    <source>
        <dbReference type="EMBL" id="OGZ94815.1"/>
    </source>
</evidence>
<dbReference type="Gene3D" id="3.30.160.250">
    <property type="match status" value="1"/>
</dbReference>
<reference evidence="1 2" key="1">
    <citation type="journal article" date="2016" name="Nat. Commun.">
        <title>Thousands of microbial genomes shed light on interconnected biogeochemical processes in an aquifer system.</title>
        <authorList>
            <person name="Anantharaman K."/>
            <person name="Brown C.T."/>
            <person name="Hug L.A."/>
            <person name="Sharon I."/>
            <person name="Castelle C.J."/>
            <person name="Probst A.J."/>
            <person name="Thomas B.C."/>
            <person name="Singh A."/>
            <person name="Wilkins M.J."/>
            <person name="Karaoz U."/>
            <person name="Brodie E.L."/>
            <person name="Williams K.H."/>
            <person name="Hubbard S.S."/>
            <person name="Banfield J.F."/>
        </authorList>
    </citation>
    <scope>NUCLEOTIDE SEQUENCE [LARGE SCALE GENOMIC DNA]</scope>
</reference>
<dbReference type="AlphaFoldDB" id="A0A1G2K609"/>
<organism evidence="1 2">
    <name type="scientific">Candidatus Sungbacteria bacterium GWC2_49_10</name>
    <dbReference type="NCBI Taxonomy" id="1802263"/>
    <lineage>
        <taxon>Bacteria</taxon>
        <taxon>Candidatus Sungiibacteriota</taxon>
    </lineage>
</organism>